<dbReference type="PROSITE" id="PS00938">
    <property type="entry name" value="IF3"/>
    <property type="match status" value="1"/>
</dbReference>
<evidence type="ECO:0000256" key="2">
    <source>
        <dbReference type="ARBA" id="ARBA00022540"/>
    </source>
</evidence>
<dbReference type="Gene3D" id="3.10.20.80">
    <property type="entry name" value="Translation initiation factor 3 (IF-3), N-terminal domain"/>
    <property type="match status" value="1"/>
</dbReference>
<feature type="domain" description="Translation initiation factor 3 C-terminal" evidence="4">
    <location>
        <begin position="77"/>
        <end position="160"/>
    </location>
</feature>
<dbReference type="PANTHER" id="PTHR10938:SF0">
    <property type="entry name" value="TRANSLATION INITIATION FACTOR IF-3, MITOCHONDRIAL"/>
    <property type="match status" value="1"/>
</dbReference>
<sequence>VNEDIRSEKVRLISETGEQLGVMALDDAIERAKDVGQDLIEVAPNAKPPVAKILNYGKLKYEEKKKAQASKKKQHVVKIKEIRVRPRIDDHDLETKVNLGRKFLSEGCKLKVTLMYRGRELSRTDLGLDVLNRVIDMLSDLSQVEKHGNLEGRRQTIVLTGK</sequence>
<dbReference type="InterPro" id="IPR019814">
    <property type="entry name" value="Translation_initiation_fac_3_N"/>
</dbReference>
<dbReference type="PANTHER" id="PTHR10938">
    <property type="entry name" value="TRANSLATION INITIATION FACTOR IF-3"/>
    <property type="match status" value="1"/>
</dbReference>
<dbReference type="GO" id="GO:0005829">
    <property type="term" value="C:cytosol"/>
    <property type="evidence" value="ECO:0007669"/>
    <property type="project" value="TreeGrafter"/>
</dbReference>
<dbReference type="GO" id="GO:0043022">
    <property type="term" value="F:ribosome binding"/>
    <property type="evidence" value="ECO:0007669"/>
    <property type="project" value="TreeGrafter"/>
</dbReference>
<feature type="non-terminal residue" evidence="6">
    <location>
        <position position="1"/>
    </location>
</feature>
<dbReference type="InterPro" id="IPR019815">
    <property type="entry name" value="Translation_initiation_fac_3_C"/>
</dbReference>
<dbReference type="Pfam" id="PF05198">
    <property type="entry name" value="IF3_N"/>
    <property type="match status" value="1"/>
</dbReference>
<protein>
    <recommendedName>
        <fullName evidence="7">Translation initiation factor 3 N-terminal domain-containing protein</fullName>
    </recommendedName>
</protein>
<dbReference type="InterPro" id="IPR036787">
    <property type="entry name" value="T_IF-3_N_sf"/>
</dbReference>
<dbReference type="NCBIfam" id="TIGR00168">
    <property type="entry name" value="infC"/>
    <property type="match status" value="1"/>
</dbReference>
<dbReference type="GO" id="GO:0016020">
    <property type="term" value="C:membrane"/>
    <property type="evidence" value="ECO:0007669"/>
    <property type="project" value="TreeGrafter"/>
</dbReference>
<accession>A0A382HXJ9</accession>
<dbReference type="SUPFAM" id="SSF54364">
    <property type="entry name" value="Translation initiation factor IF3, N-terminal domain"/>
    <property type="match status" value="1"/>
</dbReference>
<keyword evidence="2" id="KW-0396">Initiation factor</keyword>
<dbReference type="AlphaFoldDB" id="A0A382HXJ9"/>
<dbReference type="Pfam" id="PF00707">
    <property type="entry name" value="IF3_C"/>
    <property type="match status" value="1"/>
</dbReference>
<dbReference type="InterPro" id="IPR001288">
    <property type="entry name" value="Translation_initiation_fac_3"/>
</dbReference>
<comment type="similarity">
    <text evidence="1">Belongs to the IF-3 family.</text>
</comment>
<keyword evidence="3" id="KW-0648">Protein biosynthesis</keyword>
<evidence type="ECO:0000256" key="3">
    <source>
        <dbReference type="ARBA" id="ARBA00022917"/>
    </source>
</evidence>
<evidence type="ECO:0000256" key="1">
    <source>
        <dbReference type="ARBA" id="ARBA00005439"/>
    </source>
</evidence>
<evidence type="ECO:0000259" key="5">
    <source>
        <dbReference type="Pfam" id="PF05198"/>
    </source>
</evidence>
<gene>
    <name evidence="6" type="ORF">METZ01_LOCUS244978</name>
</gene>
<proteinExistence type="inferred from homology"/>
<dbReference type="HAMAP" id="MF_00080">
    <property type="entry name" value="IF_3"/>
    <property type="match status" value="1"/>
</dbReference>
<dbReference type="Gene3D" id="3.30.110.10">
    <property type="entry name" value="Translation initiation factor 3 (IF-3), C-terminal domain"/>
    <property type="match status" value="1"/>
</dbReference>
<dbReference type="InterPro" id="IPR019813">
    <property type="entry name" value="Translation_initiation_fac3_CS"/>
</dbReference>
<dbReference type="GO" id="GO:0032790">
    <property type="term" value="P:ribosome disassembly"/>
    <property type="evidence" value="ECO:0007669"/>
    <property type="project" value="TreeGrafter"/>
</dbReference>
<evidence type="ECO:0008006" key="7">
    <source>
        <dbReference type="Google" id="ProtNLM"/>
    </source>
</evidence>
<feature type="domain" description="Translation initiation factor 3 N-terminal" evidence="5">
    <location>
        <begin position="1"/>
        <end position="69"/>
    </location>
</feature>
<name>A0A382HXJ9_9ZZZZ</name>
<organism evidence="6">
    <name type="scientific">marine metagenome</name>
    <dbReference type="NCBI Taxonomy" id="408172"/>
    <lineage>
        <taxon>unclassified sequences</taxon>
        <taxon>metagenomes</taxon>
        <taxon>ecological metagenomes</taxon>
    </lineage>
</organism>
<dbReference type="GO" id="GO:0003743">
    <property type="term" value="F:translation initiation factor activity"/>
    <property type="evidence" value="ECO:0007669"/>
    <property type="project" value="UniProtKB-KW"/>
</dbReference>
<evidence type="ECO:0000259" key="4">
    <source>
        <dbReference type="Pfam" id="PF00707"/>
    </source>
</evidence>
<dbReference type="SUPFAM" id="SSF55200">
    <property type="entry name" value="Translation initiation factor IF3, C-terminal domain"/>
    <property type="match status" value="1"/>
</dbReference>
<evidence type="ECO:0000313" key="6">
    <source>
        <dbReference type="EMBL" id="SVB92124.1"/>
    </source>
</evidence>
<dbReference type="InterPro" id="IPR036788">
    <property type="entry name" value="T_IF-3_C_sf"/>
</dbReference>
<dbReference type="EMBL" id="UINC01063955">
    <property type="protein sequence ID" value="SVB92124.1"/>
    <property type="molecule type" value="Genomic_DNA"/>
</dbReference>
<reference evidence="6" key="1">
    <citation type="submission" date="2018-05" db="EMBL/GenBank/DDBJ databases">
        <authorList>
            <person name="Lanie J.A."/>
            <person name="Ng W.-L."/>
            <person name="Kazmierczak K.M."/>
            <person name="Andrzejewski T.M."/>
            <person name="Davidsen T.M."/>
            <person name="Wayne K.J."/>
            <person name="Tettelin H."/>
            <person name="Glass J.I."/>
            <person name="Rusch D."/>
            <person name="Podicherti R."/>
            <person name="Tsui H.-C.T."/>
            <person name="Winkler M.E."/>
        </authorList>
    </citation>
    <scope>NUCLEOTIDE SEQUENCE</scope>
</reference>
<dbReference type="FunFam" id="3.30.110.10:FF:000001">
    <property type="entry name" value="Translation initiation factor IF-3"/>
    <property type="match status" value="1"/>
</dbReference>